<accession>A0A4Y2TEB7</accession>
<keyword evidence="2" id="KW-1185">Reference proteome</keyword>
<proteinExistence type="predicted"/>
<sequence>MDLQDAWVKGFTSTLTKKAEVELNENFETKTEALMKFRLLIKGKLTQYQCYRIIQISPLRYTRSYRTIRISPYATKRYRTPAFHPYATKKKQVIESSRISPLRYTQQKVELNVLCTPYATKREAISSCASPYATKSEEVI</sequence>
<evidence type="ECO:0000313" key="1">
    <source>
        <dbReference type="EMBL" id="GBN98952.1"/>
    </source>
</evidence>
<gene>
    <name evidence="1" type="ORF">AVEN_167676_1</name>
</gene>
<protein>
    <submittedName>
        <fullName evidence="1">Uncharacterized protein</fullName>
    </submittedName>
</protein>
<organism evidence="1 2">
    <name type="scientific">Araneus ventricosus</name>
    <name type="common">Orbweaver spider</name>
    <name type="synonym">Epeira ventricosa</name>
    <dbReference type="NCBI Taxonomy" id="182803"/>
    <lineage>
        <taxon>Eukaryota</taxon>
        <taxon>Metazoa</taxon>
        <taxon>Ecdysozoa</taxon>
        <taxon>Arthropoda</taxon>
        <taxon>Chelicerata</taxon>
        <taxon>Arachnida</taxon>
        <taxon>Araneae</taxon>
        <taxon>Araneomorphae</taxon>
        <taxon>Entelegynae</taxon>
        <taxon>Araneoidea</taxon>
        <taxon>Araneidae</taxon>
        <taxon>Araneus</taxon>
    </lineage>
</organism>
<name>A0A4Y2TEB7_ARAVE</name>
<evidence type="ECO:0000313" key="2">
    <source>
        <dbReference type="Proteomes" id="UP000499080"/>
    </source>
</evidence>
<reference evidence="1 2" key="1">
    <citation type="journal article" date="2019" name="Sci. Rep.">
        <title>Orb-weaving spider Araneus ventricosus genome elucidates the spidroin gene catalogue.</title>
        <authorList>
            <person name="Kono N."/>
            <person name="Nakamura H."/>
            <person name="Ohtoshi R."/>
            <person name="Moran D.A.P."/>
            <person name="Shinohara A."/>
            <person name="Yoshida Y."/>
            <person name="Fujiwara M."/>
            <person name="Mori M."/>
            <person name="Tomita M."/>
            <person name="Arakawa K."/>
        </authorList>
    </citation>
    <scope>NUCLEOTIDE SEQUENCE [LARGE SCALE GENOMIC DNA]</scope>
</reference>
<comment type="caution">
    <text evidence="1">The sequence shown here is derived from an EMBL/GenBank/DDBJ whole genome shotgun (WGS) entry which is preliminary data.</text>
</comment>
<dbReference type="EMBL" id="BGPR01028034">
    <property type="protein sequence ID" value="GBN98952.1"/>
    <property type="molecule type" value="Genomic_DNA"/>
</dbReference>
<dbReference type="Proteomes" id="UP000499080">
    <property type="component" value="Unassembled WGS sequence"/>
</dbReference>
<dbReference type="AlphaFoldDB" id="A0A4Y2TEB7"/>